<sequence length="130" mass="14729">MIDKLALIEIKDGRILSTRSRGKDTYYLPGGKREAGESDIEALIREIAEELTVTIIPESIRFYGEFSAQAHDHPVGIMVNMRCYTASFHGILQASAEIEEVVWLSYNDKPRVSEVDKIIFEDLKEKGLLK</sequence>
<dbReference type="SUPFAM" id="SSF55811">
    <property type="entry name" value="Nudix"/>
    <property type="match status" value="1"/>
</dbReference>
<evidence type="ECO:0000259" key="3">
    <source>
        <dbReference type="PROSITE" id="PS51462"/>
    </source>
</evidence>
<dbReference type="PROSITE" id="PS51462">
    <property type="entry name" value="NUDIX"/>
    <property type="match status" value="1"/>
</dbReference>
<dbReference type="EMBL" id="JBHLWO010000007">
    <property type="protein sequence ID" value="MFC0321503.1"/>
    <property type="molecule type" value="Genomic_DNA"/>
</dbReference>
<proteinExistence type="predicted"/>
<evidence type="ECO:0000313" key="5">
    <source>
        <dbReference type="Proteomes" id="UP001589774"/>
    </source>
</evidence>
<evidence type="ECO:0000256" key="2">
    <source>
        <dbReference type="ARBA" id="ARBA00022801"/>
    </source>
</evidence>
<evidence type="ECO:0000313" key="4">
    <source>
        <dbReference type="EMBL" id="MFC0321503.1"/>
    </source>
</evidence>
<name>A0ABV6HRI7_9SPHI</name>
<keyword evidence="2" id="KW-0378">Hydrolase</keyword>
<protein>
    <submittedName>
        <fullName evidence="4">NUDIX domain-containing protein</fullName>
    </submittedName>
</protein>
<dbReference type="PROSITE" id="PS00893">
    <property type="entry name" value="NUDIX_BOX"/>
    <property type="match status" value="1"/>
</dbReference>
<gene>
    <name evidence="4" type="ORF">ACFFI0_24510</name>
</gene>
<dbReference type="PANTHER" id="PTHR43046">
    <property type="entry name" value="GDP-MANNOSE MANNOSYL HYDROLASE"/>
    <property type="match status" value="1"/>
</dbReference>
<keyword evidence="5" id="KW-1185">Reference proteome</keyword>
<comment type="cofactor">
    <cofactor evidence="1">
        <name>Mg(2+)</name>
        <dbReference type="ChEBI" id="CHEBI:18420"/>
    </cofactor>
</comment>
<dbReference type="RefSeq" id="WP_013665638.1">
    <property type="nucleotide sequence ID" value="NZ_JBHLWO010000007.1"/>
</dbReference>
<organism evidence="4 5">
    <name type="scientific">Olivibacter oleidegradans</name>
    <dbReference type="NCBI Taxonomy" id="760123"/>
    <lineage>
        <taxon>Bacteria</taxon>
        <taxon>Pseudomonadati</taxon>
        <taxon>Bacteroidota</taxon>
        <taxon>Sphingobacteriia</taxon>
        <taxon>Sphingobacteriales</taxon>
        <taxon>Sphingobacteriaceae</taxon>
        <taxon>Olivibacter</taxon>
    </lineage>
</organism>
<dbReference type="PANTHER" id="PTHR43046:SF2">
    <property type="entry name" value="8-OXO-DGTP DIPHOSPHATASE-RELATED"/>
    <property type="match status" value="1"/>
</dbReference>
<dbReference type="InterPro" id="IPR015797">
    <property type="entry name" value="NUDIX_hydrolase-like_dom_sf"/>
</dbReference>
<dbReference type="Proteomes" id="UP001589774">
    <property type="component" value="Unassembled WGS sequence"/>
</dbReference>
<comment type="caution">
    <text evidence="4">The sequence shown here is derived from an EMBL/GenBank/DDBJ whole genome shotgun (WGS) entry which is preliminary data.</text>
</comment>
<dbReference type="InterPro" id="IPR000086">
    <property type="entry name" value="NUDIX_hydrolase_dom"/>
</dbReference>
<dbReference type="Pfam" id="PF00293">
    <property type="entry name" value="NUDIX"/>
    <property type="match status" value="1"/>
</dbReference>
<evidence type="ECO:0000256" key="1">
    <source>
        <dbReference type="ARBA" id="ARBA00001946"/>
    </source>
</evidence>
<accession>A0ABV6HRI7</accession>
<feature type="domain" description="Nudix hydrolase" evidence="3">
    <location>
        <begin position="1"/>
        <end position="128"/>
    </location>
</feature>
<dbReference type="InterPro" id="IPR020084">
    <property type="entry name" value="NUDIX_hydrolase_CS"/>
</dbReference>
<reference evidence="4 5" key="1">
    <citation type="submission" date="2024-09" db="EMBL/GenBank/DDBJ databases">
        <authorList>
            <person name="Sun Q."/>
            <person name="Mori K."/>
        </authorList>
    </citation>
    <scope>NUCLEOTIDE SEQUENCE [LARGE SCALE GENOMIC DNA]</scope>
    <source>
        <strain evidence="4 5">CCM 7765</strain>
    </source>
</reference>
<dbReference type="Gene3D" id="3.90.79.10">
    <property type="entry name" value="Nucleoside Triphosphate Pyrophosphohydrolase"/>
    <property type="match status" value="1"/>
</dbReference>
<dbReference type="CDD" id="cd04690">
    <property type="entry name" value="NUDIX_Hydrolase"/>
    <property type="match status" value="1"/>
</dbReference>